<dbReference type="SUPFAM" id="SSF51556">
    <property type="entry name" value="Metallo-dependent hydrolases"/>
    <property type="match status" value="1"/>
</dbReference>
<gene>
    <name evidence="3" type="ORF">AA309_27010</name>
</gene>
<feature type="domain" description="Amidohydrolase-related" evidence="2">
    <location>
        <begin position="3"/>
        <end position="272"/>
    </location>
</feature>
<sequence>MRIDSHQHFWRVSRGDYFWMSPDVEMLYRDYGPEDLQPLLARHGIDRTILVQAAPTVAETEFMLETAEAAPFVAGVVGWVEFSDPDAAQTIERLAANPLIVGFRPMVQDIPDDDWLLRPDLAVAFRTLVEQRLVFDALVLPRHLSRALVVADRYPDLSIVVDHGAKPFIREGLLDPWRADIAAMAARPNTVCKLSGLVTEAQAEWAVDDLRPYVDHLLKVFGPERLLWGSDWPVVNLAGGYERWRNTTQDLIAGLSDTEKAAILGNNAARIYLRDRGRR</sequence>
<proteinExistence type="inferred from homology"/>
<organism evidence="3 4">
    <name type="scientific">Microvirga vignae</name>
    <dbReference type="NCBI Taxonomy" id="1225564"/>
    <lineage>
        <taxon>Bacteria</taxon>
        <taxon>Pseudomonadati</taxon>
        <taxon>Pseudomonadota</taxon>
        <taxon>Alphaproteobacteria</taxon>
        <taxon>Hyphomicrobiales</taxon>
        <taxon>Methylobacteriaceae</taxon>
        <taxon>Microvirga</taxon>
    </lineage>
</organism>
<evidence type="ECO:0000259" key="2">
    <source>
        <dbReference type="Pfam" id="PF04909"/>
    </source>
</evidence>
<dbReference type="GO" id="GO:0016787">
    <property type="term" value="F:hydrolase activity"/>
    <property type="evidence" value="ECO:0007669"/>
    <property type="project" value="UniProtKB-KW"/>
</dbReference>
<accession>A0A0H1RCC9</accession>
<dbReference type="PANTHER" id="PTHR43569">
    <property type="entry name" value="AMIDOHYDROLASE"/>
    <property type="match status" value="1"/>
</dbReference>
<evidence type="ECO:0000313" key="3">
    <source>
        <dbReference type="EMBL" id="KLK90277.1"/>
    </source>
</evidence>
<protein>
    <submittedName>
        <fullName evidence="3">Amidohydrolase</fullName>
    </submittedName>
</protein>
<reference evidence="3 4" key="1">
    <citation type="submission" date="2015-05" db="EMBL/GenBank/DDBJ databases">
        <title>Draft genome sequence of Microvirga vignae strain BR3299, a novel nitrogen fixing bacteria isolated from Brazil semi-aired region.</title>
        <authorList>
            <person name="Zilli J.E."/>
            <person name="Passos S.R."/>
            <person name="Leite J."/>
            <person name="Baldani J.I."/>
            <person name="Xavier G.R."/>
            <person name="Rumjaneck N.G."/>
            <person name="Simoes-Araujo J.L."/>
        </authorList>
    </citation>
    <scope>NUCLEOTIDE SEQUENCE [LARGE SCALE GENOMIC DNA]</scope>
    <source>
        <strain evidence="3 4">BR3299</strain>
    </source>
</reference>
<dbReference type="PANTHER" id="PTHR43569:SF2">
    <property type="entry name" value="AMIDOHYDROLASE-RELATED DOMAIN-CONTAINING PROTEIN"/>
    <property type="match status" value="1"/>
</dbReference>
<evidence type="ECO:0000256" key="1">
    <source>
        <dbReference type="ARBA" id="ARBA00038310"/>
    </source>
</evidence>
<dbReference type="PATRIC" id="fig|1225564.3.peg.7030"/>
<comment type="caution">
    <text evidence="3">The sequence shown here is derived from an EMBL/GenBank/DDBJ whole genome shotgun (WGS) entry which is preliminary data.</text>
</comment>
<dbReference type="EMBL" id="LCYG01000091">
    <property type="protein sequence ID" value="KLK90277.1"/>
    <property type="molecule type" value="Genomic_DNA"/>
</dbReference>
<dbReference type="InterPro" id="IPR032466">
    <property type="entry name" value="Metal_Hydrolase"/>
</dbReference>
<dbReference type="Pfam" id="PF04909">
    <property type="entry name" value="Amidohydro_2"/>
    <property type="match status" value="1"/>
</dbReference>
<dbReference type="Gene3D" id="3.20.20.140">
    <property type="entry name" value="Metal-dependent hydrolases"/>
    <property type="match status" value="1"/>
</dbReference>
<dbReference type="OrthoDB" id="9787654at2"/>
<comment type="similarity">
    <text evidence="1">Belongs to the metallo-dependent hydrolases superfamily.</text>
</comment>
<dbReference type="Proteomes" id="UP000035489">
    <property type="component" value="Unassembled WGS sequence"/>
</dbReference>
<name>A0A0H1RCC9_9HYPH</name>
<keyword evidence="4" id="KW-1185">Reference proteome</keyword>
<dbReference type="InterPro" id="IPR052350">
    <property type="entry name" value="Metallo-dep_Lactonases"/>
</dbReference>
<evidence type="ECO:0000313" key="4">
    <source>
        <dbReference type="Proteomes" id="UP000035489"/>
    </source>
</evidence>
<dbReference type="AlphaFoldDB" id="A0A0H1RCC9"/>
<dbReference type="STRING" id="1225564.AA309_27010"/>
<dbReference type="InterPro" id="IPR006680">
    <property type="entry name" value="Amidohydro-rel"/>
</dbReference>
<keyword evidence="3" id="KW-0378">Hydrolase</keyword>